<protein>
    <recommendedName>
        <fullName evidence="2">Aspartate/ornithine carbamoyltransferase carbamoyl-P binding domain-containing protein</fullName>
    </recommendedName>
</protein>
<name>A0A8J7TLY9_9BACT</name>
<dbReference type="EMBL" id="JAFLCK010000022">
    <property type="protein sequence ID" value="MBN8661570.1"/>
    <property type="molecule type" value="Genomic_DNA"/>
</dbReference>
<evidence type="ECO:0000313" key="4">
    <source>
        <dbReference type="Proteomes" id="UP000664277"/>
    </source>
</evidence>
<dbReference type="GO" id="GO:0004585">
    <property type="term" value="F:ornithine carbamoyltransferase activity"/>
    <property type="evidence" value="ECO:0007669"/>
    <property type="project" value="TreeGrafter"/>
</dbReference>
<sequence length="166" mass="18384">MDLAAEITKFDANKLNTNRPQRMAKPEGPSALEYVLYEQSLRGKDIIGIEHLNAQELMLILDLAAKLKANKFDETQTLFGKGQTLAMLFEKPSLRTRVTFEAGMTQLGGHAIYLEGKLGEREAINDIGKNLERWVDAVMARTFAHETVISLAANANIPVINGLSDK</sequence>
<proteinExistence type="predicted"/>
<keyword evidence="1" id="KW-0808">Transferase</keyword>
<evidence type="ECO:0000256" key="1">
    <source>
        <dbReference type="ARBA" id="ARBA00022679"/>
    </source>
</evidence>
<feature type="domain" description="Aspartate/ornithine carbamoyltransferase carbamoyl-P binding" evidence="2">
    <location>
        <begin position="44"/>
        <end position="165"/>
    </location>
</feature>
<dbReference type="Gene3D" id="3.40.50.1370">
    <property type="entry name" value="Aspartate/ornithine carbamoyltransferase"/>
    <property type="match status" value="1"/>
</dbReference>
<dbReference type="AlphaFoldDB" id="A0A8J7TLY9"/>
<dbReference type="InterPro" id="IPR002292">
    <property type="entry name" value="Orn/put_carbamltrans"/>
</dbReference>
<evidence type="ECO:0000313" key="3">
    <source>
        <dbReference type="EMBL" id="MBN8661570.1"/>
    </source>
</evidence>
<dbReference type="PANTHER" id="PTHR45753">
    <property type="entry name" value="ORNITHINE CARBAMOYLTRANSFERASE, MITOCHONDRIAL"/>
    <property type="match status" value="1"/>
</dbReference>
<dbReference type="GO" id="GO:0042450">
    <property type="term" value="P:L-arginine biosynthetic process via ornithine"/>
    <property type="evidence" value="ECO:0007669"/>
    <property type="project" value="TreeGrafter"/>
</dbReference>
<comment type="caution">
    <text evidence="3">The sequence shown here is derived from an EMBL/GenBank/DDBJ whole genome shotgun (WGS) entry which is preliminary data.</text>
</comment>
<dbReference type="Pfam" id="PF02729">
    <property type="entry name" value="OTCace_N"/>
    <property type="match status" value="1"/>
</dbReference>
<dbReference type="Proteomes" id="UP000664277">
    <property type="component" value="Unassembled WGS sequence"/>
</dbReference>
<reference evidence="3" key="1">
    <citation type="submission" date="2021-02" db="EMBL/GenBank/DDBJ databases">
        <title>Genome-Resolved Metagenomics of a Microbial Community Performing Photosynthetic Biological Nutrient Removal.</title>
        <authorList>
            <person name="Mcdaniel E.A."/>
        </authorList>
    </citation>
    <scope>NUCLEOTIDE SEQUENCE</scope>
    <source>
        <strain evidence="3">UWPOB_OBS1</strain>
    </source>
</reference>
<dbReference type="GO" id="GO:0019240">
    <property type="term" value="P:citrulline biosynthetic process"/>
    <property type="evidence" value="ECO:0007669"/>
    <property type="project" value="TreeGrafter"/>
</dbReference>
<accession>A0A8J7TLY9</accession>
<dbReference type="SUPFAM" id="SSF53671">
    <property type="entry name" value="Aspartate/ornithine carbamoyltransferase"/>
    <property type="match status" value="1"/>
</dbReference>
<dbReference type="InterPro" id="IPR036901">
    <property type="entry name" value="Asp/Orn_carbamoylTrfase_sf"/>
</dbReference>
<organism evidence="3 4">
    <name type="scientific">Candidatus Obscuribacter phosphatis</name>
    <dbReference type="NCBI Taxonomy" id="1906157"/>
    <lineage>
        <taxon>Bacteria</taxon>
        <taxon>Bacillati</taxon>
        <taxon>Candidatus Melainabacteria</taxon>
        <taxon>Candidatus Obscuribacterales</taxon>
        <taxon>Candidatus Obscuribacteraceae</taxon>
        <taxon>Candidatus Obscuribacter</taxon>
    </lineage>
</organism>
<evidence type="ECO:0000259" key="2">
    <source>
        <dbReference type="Pfam" id="PF02729"/>
    </source>
</evidence>
<dbReference type="GO" id="GO:0016597">
    <property type="term" value="F:amino acid binding"/>
    <property type="evidence" value="ECO:0007669"/>
    <property type="project" value="InterPro"/>
</dbReference>
<gene>
    <name evidence="3" type="ORF">J0M35_14490</name>
</gene>
<dbReference type="PRINTS" id="PR00102">
    <property type="entry name" value="OTCASE"/>
</dbReference>
<dbReference type="InterPro" id="IPR006132">
    <property type="entry name" value="Asp/Orn_carbamoyltranf_P-bd"/>
</dbReference>
<dbReference type="PANTHER" id="PTHR45753:SF3">
    <property type="entry name" value="ORNITHINE TRANSCARBAMYLASE, MITOCHONDRIAL"/>
    <property type="match status" value="1"/>
</dbReference>